<dbReference type="Pfam" id="PF06367">
    <property type="entry name" value="Drf_FH3"/>
    <property type="match status" value="1"/>
</dbReference>
<feature type="compositionally biased region" description="Basic and acidic residues" evidence="1">
    <location>
        <begin position="584"/>
        <end position="605"/>
    </location>
</feature>
<dbReference type="PANTHER" id="PTHR45857:SF9">
    <property type="entry name" value="MULTIPLE WING HAIRS, ISOFORM C"/>
    <property type="match status" value="1"/>
</dbReference>
<dbReference type="OrthoDB" id="6427809at2759"/>
<feature type="compositionally biased region" description="Low complexity" evidence="1">
    <location>
        <begin position="283"/>
        <end position="299"/>
    </location>
</feature>
<sequence>MSGTLRSKEHHNFFRRALTDEYDCLICLKHCLRCEKTASKLVNYSHGLYTVAVCIMSNFSKSRILALELLTVACETPPRGHKQVMEAASTLRLRFGEPVRFKFLVGMLTSFGSPSFQAACLRFLNRLTELAADKKERVHLQAEIEEAGFDVNVLRKFLSNSNETAAVREELDRWQHQYVDVDDLYEQLQAERAHTARLRAEKDDLSTELKNHATRIQSMRQNEDAQSARLQRLESQLTAAPHSRISRTSSRTSRGTLEPPGGAQVYPSFPAPPRDDAREADMSSTGSVLSSTLSSISLASRDERAASAEKERQIEEKEKESSGDEERKSRNRSESSTQGRHSPSDFEKEKLSGETIEVKNDIIMFDPSRPRSASSSQLPPRSERRVYQNVAPMPVAPCGRHSCEADDIREAMDQLTSVIDNAESNMSIASDRSGSSHADSLSPPPRKSRGSRERHIVPCRVPMPPGRTACRRHAAADQSEREETLTASSETSQNSLQRPTERRQSRPSSVVESESTRSFHYSRGAALRRRETFAEPAALGAGRLGVVQRSGSFHHGGGLSEARHWCGSVDQLSALVPRAAARIEERERGERADRGERAERVDRRASAGWSAAPRRARSRDELAPARSGKSGEEHERLQRAADLRMRRWLEERRAAEMAPPEPQRAPPVRPVRRRREPDPASSSGWGSGSGSGSGSASSDSQEPEERRGAGGGPEYRLPEPRGFVSRGHRNAGRYSSRHLQIPSPDYSSGTLSSATKMNMSSSVMDLPSALY</sequence>
<feature type="compositionally biased region" description="Basic and acidic residues" evidence="1">
    <location>
        <begin position="618"/>
        <end position="638"/>
    </location>
</feature>
<keyword evidence="4" id="KW-1185">Reference proteome</keyword>
<evidence type="ECO:0000313" key="3">
    <source>
        <dbReference type="EMBL" id="KAF0296128.1"/>
    </source>
</evidence>
<dbReference type="GO" id="GO:0016477">
    <property type="term" value="P:cell migration"/>
    <property type="evidence" value="ECO:0007669"/>
    <property type="project" value="TreeGrafter"/>
</dbReference>
<dbReference type="InterPro" id="IPR011989">
    <property type="entry name" value="ARM-like"/>
</dbReference>
<dbReference type="GO" id="GO:0051015">
    <property type="term" value="F:actin filament binding"/>
    <property type="evidence" value="ECO:0007669"/>
    <property type="project" value="TreeGrafter"/>
</dbReference>
<dbReference type="InterPro" id="IPR010472">
    <property type="entry name" value="FH3_dom"/>
</dbReference>
<name>A0A6A4W2C0_AMPAM</name>
<dbReference type="PANTHER" id="PTHR45857">
    <property type="entry name" value="FORMIN-LIKE PROTEIN"/>
    <property type="match status" value="1"/>
</dbReference>
<evidence type="ECO:0000259" key="2">
    <source>
        <dbReference type="PROSITE" id="PS51232"/>
    </source>
</evidence>
<feature type="compositionally biased region" description="Basic and acidic residues" evidence="1">
    <location>
        <begin position="342"/>
        <end position="360"/>
    </location>
</feature>
<dbReference type="GO" id="GO:0030866">
    <property type="term" value="P:cortical actin cytoskeleton organization"/>
    <property type="evidence" value="ECO:0007669"/>
    <property type="project" value="TreeGrafter"/>
</dbReference>
<dbReference type="PROSITE" id="PS51232">
    <property type="entry name" value="GBD_FH3"/>
    <property type="match status" value="1"/>
</dbReference>
<dbReference type="Proteomes" id="UP000440578">
    <property type="component" value="Unassembled WGS sequence"/>
</dbReference>
<protein>
    <submittedName>
        <fullName evidence="3">Formin-like protein 1</fullName>
    </submittedName>
</protein>
<feature type="region of interest" description="Disordered" evidence="1">
    <location>
        <begin position="416"/>
        <end position="524"/>
    </location>
</feature>
<dbReference type="AlphaFoldDB" id="A0A6A4W2C0"/>
<feature type="region of interest" description="Disordered" evidence="1">
    <location>
        <begin position="653"/>
        <end position="771"/>
    </location>
</feature>
<organism evidence="3 4">
    <name type="scientific">Amphibalanus amphitrite</name>
    <name type="common">Striped barnacle</name>
    <name type="synonym">Balanus amphitrite</name>
    <dbReference type="NCBI Taxonomy" id="1232801"/>
    <lineage>
        <taxon>Eukaryota</taxon>
        <taxon>Metazoa</taxon>
        <taxon>Ecdysozoa</taxon>
        <taxon>Arthropoda</taxon>
        <taxon>Crustacea</taxon>
        <taxon>Multicrustacea</taxon>
        <taxon>Cirripedia</taxon>
        <taxon>Thoracica</taxon>
        <taxon>Thoracicalcarea</taxon>
        <taxon>Balanomorpha</taxon>
        <taxon>Balanoidea</taxon>
        <taxon>Balanidae</taxon>
        <taxon>Amphibalaninae</taxon>
        <taxon>Amphibalanus</taxon>
    </lineage>
</organism>
<reference evidence="3 4" key="1">
    <citation type="submission" date="2019-07" db="EMBL/GenBank/DDBJ databases">
        <title>Draft genome assembly of a fouling barnacle, Amphibalanus amphitrite (Darwin, 1854): The first reference genome for Thecostraca.</title>
        <authorList>
            <person name="Kim W."/>
        </authorList>
    </citation>
    <scope>NUCLEOTIDE SEQUENCE [LARGE SCALE GENOMIC DNA]</scope>
    <source>
        <strain evidence="3">SNU_AA5</strain>
        <tissue evidence="3">Soma without cirri and trophi</tissue>
    </source>
</reference>
<dbReference type="InterPro" id="IPR014768">
    <property type="entry name" value="GBD/FH3_dom"/>
</dbReference>
<feature type="region of interest" description="Disordered" evidence="1">
    <location>
        <begin position="584"/>
        <end position="638"/>
    </location>
</feature>
<feature type="compositionally biased region" description="Pro residues" evidence="1">
    <location>
        <begin position="659"/>
        <end position="669"/>
    </location>
</feature>
<dbReference type="InterPro" id="IPR043592">
    <property type="entry name" value="FMNL_animal"/>
</dbReference>
<feature type="domain" description="GBD/FH3" evidence="2">
    <location>
        <begin position="1"/>
        <end position="248"/>
    </location>
</feature>
<gene>
    <name evidence="3" type="primary">Fmnl1_0</name>
    <name evidence="3" type="ORF">FJT64_006371</name>
</gene>
<feature type="compositionally biased region" description="Polar residues" evidence="1">
    <location>
        <begin position="506"/>
        <end position="519"/>
    </location>
</feature>
<feature type="compositionally biased region" description="Polar residues" evidence="1">
    <location>
        <begin position="485"/>
        <end position="498"/>
    </location>
</feature>
<feature type="compositionally biased region" description="Basic and acidic residues" evidence="1">
    <location>
        <begin position="300"/>
        <end position="333"/>
    </location>
</feature>
<dbReference type="GO" id="GO:0005829">
    <property type="term" value="C:cytosol"/>
    <property type="evidence" value="ECO:0007669"/>
    <property type="project" value="TreeGrafter"/>
</dbReference>
<proteinExistence type="predicted"/>
<feature type="compositionally biased region" description="Polar residues" evidence="1">
    <location>
        <begin position="745"/>
        <end position="763"/>
    </location>
</feature>
<accession>A0A6A4W2C0</accession>
<dbReference type="SMART" id="SM01139">
    <property type="entry name" value="Drf_FH3"/>
    <property type="match status" value="1"/>
</dbReference>
<feature type="compositionally biased region" description="Polar residues" evidence="1">
    <location>
        <begin position="416"/>
        <end position="439"/>
    </location>
</feature>
<dbReference type="SUPFAM" id="SSF48371">
    <property type="entry name" value="ARM repeat"/>
    <property type="match status" value="1"/>
</dbReference>
<dbReference type="Gene3D" id="1.25.10.10">
    <property type="entry name" value="Leucine-rich Repeat Variant"/>
    <property type="match status" value="1"/>
</dbReference>
<evidence type="ECO:0000256" key="1">
    <source>
        <dbReference type="SAM" id="MobiDB-lite"/>
    </source>
</evidence>
<feature type="region of interest" description="Disordered" evidence="1">
    <location>
        <begin position="235"/>
        <end position="387"/>
    </location>
</feature>
<dbReference type="GO" id="GO:0008360">
    <property type="term" value="P:regulation of cell shape"/>
    <property type="evidence" value="ECO:0007669"/>
    <property type="project" value="TreeGrafter"/>
</dbReference>
<evidence type="ECO:0000313" key="4">
    <source>
        <dbReference type="Proteomes" id="UP000440578"/>
    </source>
</evidence>
<dbReference type="InterPro" id="IPR016024">
    <property type="entry name" value="ARM-type_fold"/>
</dbReference>
<comment type="caution">
    <text evidence="3">The sequence shown here is derived from an EMBL/GenBank/DDBJ whole genome shotgun (WGS) entry which is preliminary data.</text>
</comment>
<feature type="compositionally biased region" description="Basic and acidic residues" evidence="1">
    <location>
        <begin position="474"/>
        <end position="484"/>
    </location>
</feature>
<dbReference type="EMBL" id="VIIS01001580">
    <property type="protein sequence ID" value="KAF0296128.1"/>
    <property type="molecule type" value="Genomic_DNA"/>
</dbReference>